<dbReference type="InterPro" id="IPR010412">
    <property type="entry name" value="DUF1007"/>
</dbReference>
<name>A0A0T7FU19_NEOGA</name>
<protein>
    <submittedName>
        <fullName evidence="2">ABC-type uncharacterized transport system, periplasmic component</fullName>
    </submittedName>
</protein>
<sequence length="214" mass="23482">MRYRVMTIAALAAACLPLPAIAHPHIFAEARLEVVAGTDGNIAELHNVWRFDEVFSSSVLLDFDKNTDLKLDAKELAALGEVMRKSLGDYHYFTTITVNGATVGVQKPDVIHVSLDGNQLLVLFAVKPEKPVPLKGRLAFGVYDPSMYTSIDFPTDGDLNVKGDGFSHCQHKVVRPDPDEVISQNSKSLTDAFFNDPTGTDMSKLFATRLELTC</sequence>
<dbReference type="PIRSF" id="PIRSF008159">
    <property type="entry name" value="UCP008159_ABC"/>
    <property type="match status" value="1"/>
</dbReference>
<dbReference type="EMBL" id="CCRH01000013">
    <property type="protein sequence ID" value="CDZ38472.1"/>
    <property type="molecule type" value="Genomic_DNA"/>
</dbReference>
<dbReference type="OrthoDB" id="1679673at2"/>
<dbReference type="PROSITE" id="PS51257">
    <property type="entry name" value="PROKAR_LIPOPROTEIN"/>
    <property type="match status" value="1"/>
</dbReference>
<dbReference type="InterPro" id="IPR016537">
    <property type="entry name" value="UCP008159_ABC"/>
</dbReference>
<evidence type="ECO:0000313" key="2">
    <source>
        <dbReference type="EMBL" id="CDZ38472.1"/>
    </source>
</evidence>
<feature type="chain" id="PRO_5006682545" evidence="1">
    <location>
        <begin position="23"/>
        <end position="214"/>
    </location>
</feature>
<dbReference type="RefSeq" id="WP_046668292.1">
    <property type="nucleotide sequence ID" value="NZ_CCRH01000013.1"/>
</dbReference>
<proteinExistence type="predicted"/>
<evidence type="ECO:0000313" key="3">
    <source>
        <dbReference type="Proteomes" id="UP000046176"/>
    </source>
</evidence>
<accession>A0A0T7FU19</accession>
<dbReference type="Pfam" id="PF06226">
    <property type="entry name" value="DUF1007"/>
    <property type="match status" value="1"/>
</dbReference>
<reference evidence="2 3" key="1">
    <citation type="submission" date="2014-08" db="EMBL/GenBank/DDBJ databases">
        <authorList>
            <person name="Chen Y.-H."/>
        </authorList>
    </citation>
    <scope>NUCLEOTIDE SEQUENCE [LARGE SCALE GENOMIC DNA]</scope>
</reference>
<feature type="signal peptide" evidence="1">
    <location>
        <begin position="1"/>
        <end position="22"/>
    </location>
</feature>
<evidence type="ECO:0000256" key="1">
    <source>
        <dbReference type="SAM" id="SignalP"/>
    </source>
</evidence>
<organism evidence="2 3">
    <name type="scientific">Neorhizobium galegae bv. officinalis</name>
    <dbReference type="NCBI Taxonomy" id="323656"/>
    <lineage>
        <taxon>Bacteria</taxon>
        <taxon>Pseudomonadati</taxon>
        <taxon>Pseudomonadota</taxon>
        <taxon>Alphaproteobacteria</taxon>
        <taxon>Hyphomicrobiales</taxon>
        <taxon>Rhizobiaceae</taxon>
        <taxon>Rhizobium/Agrobacterium group</taxon>
        <taxon>Neorhizobium</taxon>
    </lineage>
</organism>
<dbReference type="Proteomes" id="UP000046176">
    <property type="component" value="Unassembled WGS sequence"/>
</dbReference>
<dbReference type="AlphaFoldDB" id="A0A0T7FU19"/>
<keyword evidence="1" id="KW-0732">Signal</keyword>
<gene>
    <name evidence="2" type="ORF">NGAL_HAMBI1145_43850</name>
</gene>